<dbReference type="SUPFAM" id="SSF51735">
    <property type="entry name" value="NAD(P)-binding Rossmann-fold domains"/>
    <property type="match status" value="1"/>
</dbReference>
<dbReference type="InterPro" id="IPR028939">
    <property type="entry name" value="P5C_Rdtase_cat_N"/>
</dbReference>
<organism evidence="3 4">
    <name type="scientific">Pedobacter steynii</name>
    <dbReference type="NCBI Taxonomy" id="430522"/>
    <lineage>
        <taxon>Bacteria</taxon>
        <taxon>Pseudomonadati</taxon>
        <taxon>Bacteroidota</taxon>
        <taxon>Sphingobacteriia</taxon>
        <taxon>Sphingobacteriales</taxon>
        <taxon>Sphingobacteriaceae</taxon>
        <taxon>Pedobacter</taxon>
    </lineage>
</organism>
<dbReference type="InterPro" id="IPR018931">
    <property type="entry name" value="DUF2520"/>
</dbReference>
<protein>
    <submittedName>
        <fullName evidence="3">Oxidoreductase</fullName>
    </submittedName>
</protein>
<evidence type="ECO:0000259" key="2">
    <source>
        <dbReference type="Pfam" id="PF10728"/>
    </source>
</evidence>
<gene>
    <name evidence="3" type="ORF">BFS30_14750</name>
</gene>
<dbReference type="Pfam" id="PF03807">
    <property type="entry name" value="F420_oxidored"/>
    <property type="match status" value="1"/>
</dbReference>
<evidence type="ECO:0000313" key="4">
    <source>
        <dbReference type="Proteomes" id="UP000094313"/>
    </source>
</evidence>
<dbReference type="InterPro" id="IPR037108">
    <property type="entry name" value="TM1727-like_C_sf"/>
</dbReference>
<dbReference type="PANTHER" id="PTHR40459">
    <property type="entry name" value="CONSERVED HYPOTHETICAL ALANINE AND LEUCINE RICH PROTEIN"/>
    <property type="match status" value="1"/>
</dbReference>
<feature type="domain" description="DUF2520" evidence="2">
    <location>
        <begin position="124"/>
        <end position="249"/>
    </location>
</feature>
<dbReference type="InterPro" id="IPR008927">
    <property type="entry name" value="6-PGluconate_DH-like_C_sf"/>
</dbReference>
<accession>A0A1D7QI27</accession>
<dbReference type="InterPro" id="IPR036291">
    <property type="entry name" value="NAD(P)-bd_dom_sf"/>
</dbReference>
<dbReference type="Pfam" id="PF10728">
    <property type="entry name" value="DUF2520"/>
    <property type="match status" value="1"/>
</dbReference>
<dbReference type="AlphaFoldDB" id="A0A1D7QI27"/>
<dbReference type="EMBL" id="CP017141">
    <property type="protein sequence ID" value="AOM78322.1"/>
    <property type="molecule type" value="Genomic_DNA"/>
</dbReference>
<sequence length="253" mass="28129">MKIVCIGSGNVATHFSNAFKSAGSELVQIWSKNPEHAAELAIKTGAKPIADLKEIDNNADVYLIAVKDDAIEEVIAQLSAVKGMIVHTSGATDIDVFPATIAKYGVLYPLQTFSKHKAIDFNQVPLCIEAKDEEILKSLKSIALMLSPLVYEVNSEKRRILHLSAVFACNFVNHLYTLSNEILQRNELDFEILRPLIMETAEKVQNAFPVDVQTGPAIRNDEQTITKHKELLSNMPELKDIYETLSKSIKKTH</sequence>
<dbReference type="Gene3D" id="1.10.1040.20">
    <property type="entry name" value="ProC-like, C-terminal domain"/>
    <property type="match status" value="1"/>
</dbReference>
<keyword evidence="4" id="KW-1185">Reference proteome</keyword>
<proteinExistence type="predicted"/>
<dbReference type="SUPFAM" id="SSF48179">
    <property type="entry name" value="6-phosphogluconate dehydrogenase C-terminal domain-like"/>
    <property type="match status" value="1"/>
</dbReference>
<evidence type="ECO:0000259" key="1">
    <source>
        <dbReference type="Pfam" id="PF03807"/>
    </source>
</evidence>
<dbReference type="KEGG" id="psty:BFS30_14750"/>
<evidence type="ECO:0000313" key="3">
    <source>
        <dbReference type="EMBL" id="AOM78322.1"/>
    </source>
</evidence>
<feature type="domain" description="Pyrroline-5-carboxylate reductase catalytic N-terminal" evidence="1">
    <location>
        <begin position="2"/>
        <end position="85"/>
    </location>
</feature>
<reference evidence="3 4" key="1">
    <citation type="submission" date="2016-08" db="EMBL/GenBank/DDBJ databases">
        <authorList>
            <person name="Seilhamer J.J."/>
        </authorList>
    </citation>
    <scope>NUCLEOTIDE SEQUENCE [LARGE SCALE GENOMIC DNA]</scope>
    <source>
        <strain evidence="3 4">DX4</strain>
    </source>
</reference>
<dbReference type="Gene3D" id="3.40.50.720">
    <property type="entry name" value="NAD(P)-binding Rossmann-like Domain"/>
    <property type="match status" value="1"/>
</dbReference>
<dbReference type="OrthoDB" id="9810755at2"/>
<dbReference type="Proteomes" id="UP000094313">
    <property type="component" value="Chromosome"/>
</dbReference>
<name>A0A1D7QI27_9SPHI</name>
<dbReference type="RefSeq" id="WP_069379987.1">
    <property type="nucleotide sequence ID" value="NZ_CP017141.1"/>
</dbReference>
<dbReference type="PANTHER" id="PTHR40459:SF1">
    <property type="entry name" value="CONSERVED HYPOTHETICAL ALANINE AND LEUCINE RICH PROTEIN"/>
    <property type="match status" value="1"/>
</dbReference>